<dbReference type="EMBL" id="BNBE01000002">
    <property type="protein sequence ID" value="GHG04729.1"/>
    <property type="molecule type" value="Genomic_DNA"/>
</dbReference>
<organism evidence="1 2">
    <name type="scientific">Streptomyces filamentosus</name>
    <name type="common">Streptomyces roseosporus</name>
    <dbReference type="NCBI Taxonomy" id="67294"/>
    <lineage>
        <taxon>Bacteria</taxon>
        <taxon>Bacillati</taxon>
        <taxon>Actinomycetota</taxon>
        <taxon>Actinomycetes</taxon>
        <taxon>Kitasatosporales</taxon>
        <taxon>Streptomycetaceae</taxon>
        <taxon>Streptomyces</taxon>
    </lineage>
</organism>
<reference evidence="1" key="1">
    <citation type="journal article" date="2014" name="Int. J. Syst. Evol. Microbiol.">
        <title>Complete genome sequence of Corynebacterium casei LMG S-19264T (=DSM 44701T), isolated from a smear-ripened cheese.</title>
        <authorList>
            <consortium name="US DOE Joint Genome Institute (JGI-PGF)"/>
            <person name="Walter F."/>
            <person name="Albersmeier A."/>
            <person name="Kalinowski J."/>
            <person name="Ruckert C."/>
        </authorList>
    </citation>
    <scope>NUCLEOTIDE SEQUENCE</scope>
    <source>
        <strain evidence="1">JCM 4122</strain>
    </source>
</reference>
<dbReference type="Pfam" id="PF13384">
    <property type="entry name" value="HTH_23"/>
    <property type="match status" value="1"/>
</dbReference>
<keyword evidence="2" id="KW-1185">Reference proteome</keyword>
<comment type="caution">
    <text evidence="1">The sequence shown here is derived from an EMBL/GenBank/DDBJ whole genome shotgun (WGS) entry which is preliminary data.</text>
</comment>
<evidence type="ECO:0000313" key="1">
    <source>
        <dbReference type="EMBL" id="GHG04729.1"/>
    </source>
</evidence>
<accession>A0A919EP08</accession>
<sequence>MKDRRITAGGRPNGKRASPEVKQQFLDLIHEGVSIREASRLVGINRRTGQEWVNGRNERVGTTKPGRTAVRPAVHPLIGILSVGRRRRSSRSTIYQLVSS</sequence>
<protein>
    <recommendedName>
        <fullName evidence="3">Helix-turn-helix domain-containing protein</fullName>
    </recommendedName>
</protein>
<proteinExistence type="predicted"/>
<gene>
    <name evidence="1" type="ORF">GCM10017667_39120</name>
</gene>
<evidence type="ECO:0000313" key="2">
    <source>
        <dbReference type="Proteomes" id="UP000632849"/>
    </source>
</evidence>
<dbReference type="Proteomes" id="UP000632849">
    <property type="component" value="Unassembled WGS sequence"/>
</dbReference>
<evidence type="ECO:0008006" key="3">
    <source>
        <dbReference type="Google" id="ProtNLM"/>
    </source>
</evidence>
<reference evidence="1" key="2">
    <citation type="submission" date="2020-09" db="EMBL/GenBank/DDBJ databases">
        <authorList>
            <person name="Sun Q."/>
            <person name="Ohkuma M."/>
        </authorList>
    </citation>
    <scope>NUCLEOTIDE SEQUENCE</scope>
    <source>
        <strain evidence="1">JCM 4122</strain>
    </source>
</reference>
<dbReference type="InterPro" id="IPR009057">
    <property type="entry name" value="Homeodomain-like_sf"/>
</dbReference>
<dbReference type="AlphaFoldDB" id="A0A919EP08"/>
<dbReference type="SUPFAM" id="SSF46689">
    <property type="entry name" value="Homeodomain-like"/>
    <property type="match status" value="1"/>
</dbReference>
<name>A0A919EP08_STRFL</name>